<dbReference type="EMBL" id="FNRP01000005">
    <property type="protein sequence ID" value="SEA39535.1"/>
    <property type="molecule type" value="Genomic_DNA"/>
</dbReference>
<evidence type="ECO:0000313" key="1">
    <source>
        <dbReference type="EMBL" id="SEA39535.1"/>
    </source>
</evidence>
<protein>
    <recommendedName>
        <fullName evidence="3">Prokaryotic RING finger family 4</fullName>
    </recommendedName>
</protein>
<accession>A0A1H4AUB1</accession>
<evidence type="ECO:0008006" key="3">
    <source>
        <dbReference type="Google" id="ProtNLM"/>
    </source>
</evidence>
<dbReference type="AlphaFoldDB" id="A0A1H4AUB1"/>
<organism evidence="1 2">
    <name type="scientific">Bacteroides xylanisolvens</name>
    <dbReference type="NCBI Taxonomy" id="371601"/>
    <lineage>
        <taxon>Bacteria</taxon>
        <taxon>Pseudomonadati</taxon>
        <taxon>Bacteroidota</taxon>
        <taxon>Bacteroidia</taxon>
        <taxon>Bacteroidales</taxon>
        <taxon>Bacteroidaceae</taxon>
        <taxon>Bacteroides</taxon>
    </lineage>
</organism>
<sequence>MKKDLLKVSIRQHAIYLPAIEGTEKREALTSTTVTLVAQLRKVGYSLSEELLHAVNQLYPAQQVEILQVMKEVLGVSLNWAPLVKGWDTPTGETRLDHWITWLANMFNSKKGVKLSCGHVIPDNTFPLERYNGCPFCGTPFETASTEYFGQASKLKVLELWQEKELNVFFGDLLESRTALDATQADSLKILLAELPLPAVGIKMKETLMLVIDTLVEQDRAQEAQIYFSAPNDILRYLWYKKTGFLQIIEPKALIRKAGRNNAHLCNALDKSRSAAQAKREELKLKYTRRECKMVALWLNNLAMTPEKSCEMMHPKREMWVRMIRALRLAEYARKPGFENLKELMDVFYCQAYTVWQGEVERSRLKADATQTFALLKQRPGMFARSLFANMLWFGPEETLTAFKEVVHLLPARLVVTLGMYAESYFEQGHKRMVKPLGGNALLIEPHYLVSLYMEDQLKEMVKEVQDLCKEVVAARFANAGVGSGSASMYIDPMLFHIPLSIGDRSETVQDTSCALQGTRFPVEGDKVRLFMQWGKGLLAQHLDMDLSCHITLPSTTEVCSYFNLTVIGAKHSGDIRSIPDKKGTAEYIELDLNELSRVGAQYVAFTCNAYSNGAISPNLVVGWMNSAYPMKISERNGVAYDPSCVQHQVRVSQSVQKGLVFGVLKVKEREVVWLEIPFGGQTVLSLDTQTIEKYLNKLEAKTTVGELLAIKAQAQGLKLADTPEADEVYTREWALNTAAMTKLLLGD</sequence>
<gene>
    <name evidence="1" type="ORF">SAMN04487924_105207</name>
</gene>
<dbReference type="Proteomes" id="UP000183040">
    <property type="component" value="Unassembled WGS sequence"/>
</dbReference>
<name>A0A1H4AUB1_9BACE</name>
<proteinExistence type="predicted"/>
<dbReference type="RefSeq" id="WP_074705634.1">
    <property type="nucleotide sequence ID" value="NZ_FNRP01000005.1"/>
</dbReference>
<evidence type="ECO:0000313" key="2">
    <source>
        <dbReference type="Proteomes" id="UP000183040"/>
    </source>
</evidence>
<reference evidence="1 2" key="1">
    <citation type="submission" date="2016-10" db="EMBL/GenBank/DDBJ databases">
        <authorList>
            <person name="de Groot N.N."/>
        </authorList>
    </citation>
    <scope>NUCLEOTIDE SEQUENCE [LARGE SCALE GENOMIC DNA]</scope>
    <source>
        <strain evidence="1 2">NLAE-zl-G339</strain>
    </source>
</reference>